<dbReference type="RefSeq" id="WP_095959716.1">
    <property type="nucleotide sequence ID" value="NZ_CP022203.1"/>
</dbReference>
<evidence type="ECO:0000313" key="10">
    <source>
        <dbReference type="Proteomes" id="UP000217343"/>
    </source>
</evidence>
<dbReference type="InterPro" id="IPR016035">
    <property type="entry name" value="Acyl_Trfase/lysoPLipase"/>
</dbReference>
<dbReference type="PANTHER" id="PTHR42681:SF1">
    <property type="entry name" value="MALONYL-COA-ACYL CARRIER PROTEIN TRANSACYLASE, MITOCHONDRIAL"/>
    <property type="match status" value="1"/>
</dbReference>
<name>A0A250JZY7_9BACT</name>
<evidence type="ECO:0000256" key="4">
    <source>
        <dbReference type="ARBA" id="ARBA00023315"/>
    </source>
</evidence>
<dbReference type="PIRSF" id="PIRSF000446">
    <property type="entry name" value="Mct"/>
    <property type="match status" value="1"/>
</dbReference>
<evidence type="ECO:0000256" key="5">
    <source>
        <dbReference type="ARBA" id="ARBA00048462"/>
    </source>
</evidence>
<dbReference type="Pfam" id="PF00698">
    <property type="entry name" value="Acyl_transf_1"/>
    <property type="match status" value="1"/>
</dbReference>
<dbReference type="OrthoDB" id="9808564at2"/>
<organism evidence="9 10">
    <name type="scientific">Corallococcus macrosporus DSM 14697</name>
    <dbReference type="NCBI Taxonomy" id="1189310"/>
    <lineage>
        <taxon>Bacteria</taxon>
        <taxon>Pseudomonadati</taxon>
        <taxon>Myxococcota</taxon>
        <taxon>Myxococcia</taxon>
        <taxon>Myxococcales</taxon>
        <taxon>Cystobacterineae</taxon>
        <taxon>Myxococcaceae</taxon>
        <taxon>Corallococcus</taxon>
    </lineage>
</organism>
<dbReference type="GO" id="GO:0005829">
    <property type="term" value="C:cytosol"/>
    <property type="evidence" value="ECO:0007669"/>
    <property type="project" value="TreeGrafter"/>
</dbReference>
<evidence type="ECO:0000313" key="9">
    <source>
        <dbReference type="EMBL" id="ATB49032.1"/>
    </source>
</evidence>
<feature type="domain" description="Malonyl-CoA:ACP transacylase (MAT)" evidence="8">
    <location>
        <begin position="7"/>
        <end position="311"/>
    </location>
</feature>
<dbReference type="SMART" id="SM00827">
    <property type="entry name" value="PKS_AT"/>
    <property type="match status" value="1"/>
</dbReference>
<feature type="active site" evidence="7">
    <location>
        <position position="200"/>
    </location>
</feature>
<dbReference type="InterPro" id="IPR001227">
    <property type="entry name" value="Ac_transferase_dom_sf"/>
</dbReference>
<comment type="similarity">
    <text evidence="6">Belongs to the fabD family.</text>
</comment>
<dbReference type="EC" id="2.3.1.39" evidence="1 6"/>
<keyword evidence="10" id="KW-1185">Reference proteome</keyword>
<dbReference type="GO" id="GO:0006633">
    <property type="term" value="P:fatty acid biosynthetic process"/>
    <property type="evidence" value="ECO:0007669"/>
    <property type="project" value="TreeGrafter"/>
</dbReference>
<dbReference type="Proteomes" id="UP000217343">
    <property type="component" value="Chromosome"/>
</dbReference>
<dbReference type="InterPro" id="IPR016036">
    <property type="entry name" value="Malonyl_transacylase_ACP-bd"/>
</dbReference>
<dbReference type="FunFam" id="3.30.70.250:FF:000001">
    <property type="entry name" value="Malonyl CoA-acyl carrier protein transacylase"/>
    <property type="match status" value="1"/>
</dbReference>
<keyword evidence="3 6" id="KW-0808">Transferase</keyword>
<proteinExistence type="inferred from homology"/>
<dbReference type="GO" id="GO:0004314">
    <property type="term" value="F:[acyl-carrier-protein] S-malonyltransferase activity"/>
    <property type="evidence" value="ECO:0007669"/>
    <property type="project" value="UniProtKB-EC"/>
</dbReference>
<dbReference type="EMBL" id="CP022203">
    <property type="protein sequence ID" value="ATB49032.1"/>
    <property type="molecule type" value="Genomic_DNA"/>
</dbReference>
<dbReference type="InterPro" id="IPR050858">
    <property type="entry name" value="Mal-CoA-ACP_Trans/PKS_FabD"/>
</dbReference>
<dbReference type="NCBIfam" id="TIGR00128">
    <property type="entry name" value="fabD"/>
    <property type="match status" value="1"/>
</dbReference>
<sequence>MSKVAFVFPGQGSQAVGMGKDLYEKFPEARAVFDAVDDALGEKLSTRCFEGPDEALKLTANTQPAILTVSLAAHAVFAKRGPAPAFVAGHSLGEYSALVAAGAMDLGDAARAVRARGTFMQEAVPAGVGAMAAVLGLVPEQVKAACQAAAEGQVVAPANYNSPEQTVIAGDAAAVERAGAKCKEAGARRVMPLPVSAPFHCALMAPVQPRLAEVLGRIRVSAPSVPVVTNVEARPNADAARVVPLLLEQVSSPVRWIECVEALKAEGVTRIIELGPGKVLVGLVKRITKDIELFNVEDSASLDKALAALGVAP</sequence>
<evidence type="ECO:0000256" key="7">
    <source>
        <dbReference type="PIRSR" id="PIRSR000446-1"/>
    </source>
</evidence>
<evidence type="ECO:0000256" key="6">
    <source>
        <dbReference type="PIRNR" id="PIRNR000446"/>
    </source>
</evidence>
<comment type="catalytic activity">
    <reaction evidence="5 6">
        <text>holo-[ACP] + malonyl-CoA = malonyl-[ACP] + CoA</text>
        <dbReference type="Rhea" id="RHEA:41792"/>
        <dbReference type="Rhea" id="RHEA-COMP:9623"/>
        <dbReference type="Rhea" id="RHEA-COMP:9685"/>
        <dbReference type="ChEBI" id="CHEBI:57287"/>
        <dbReference type="ChEBI" id="CHEBI:57384"/>
        <dbReference type="ChEBI" id="CHEBI:64479"/>
        <dbReference type="ChEBI" id="CHEBI:78449"/>
        <dbReference type="EC" id="2.3.1.39"/>
    </reaction>
</comment>
<gene>
    <name evidence="9" type="ORF">MYMAC_004669</name>
</gene>
<dbReference type="SUPFAM" id="SSF55048">
    <property type="entry name" value="Probable ACP-binding domain of malonyl-CoA ACP transacylase"/>
    <property type="match status" value="1"/>
</dbReference>
<evidence type="ECO:0000256" key="2">
    <source>
        <dbReference type="ARBA" id="ARBA00018953"/>
    </source>
</evidence>
<evidence type="ECO:0000256" key="1">
    <source>
        <dbReference type="ARBA" id="ARBA00013258"/>
    </source>
</evidence>
<dbReference type="Gene3D" id="3.30.70.250">
    <property type="entry name" value="Malonyl-CoA ACP transacylase, ACP-binding"/>
    <property type="match status" value="1"/>
</dbReference>
<accession>A0A250JZY7</accession>
<dbReference type="AlphaFoldDB" id="A0A250JZY7"/>
<evidence type="ECO:0000259" key="8">
    <source>
        <dbReference type="SMART" id="SM00827"/>
    </source>
</evidence>
<dbReference type="Gene3D" id="3.40.366.10">
    <property type="entry name" value="Malonyl-Coenzyme A Acyl Carrier Protein, domain 2"/>
    <property type="match status" value="1"/>
</dbReference>
<dbReference type="InterPro" id="IPR014043">
    <property type="entry name" value="Acyl_transferase_dom"/>
</dbReference>
<feature type="active site" evidence="7">
    <location>
        <position position="91"/>
    </location>
</feature>
<evidence type="ECO:0000256" key="3">
    <source>
        <dbReference type="ARBA" id="ARBA00022679"/>
    </source>
</evidence>
<reference evidence="9 10" key="1">
    <citation type="submission" date="2017-06" db="EMBL/GenBank/DDBJ databases">
        <title>Sequencing and comparative analysis of myxobacterial genomes.</title>
        <authorList>
            <person name="Rupp O."/>
            <person name="Goesmann A."/>
            <person name="Sogaard-Andersen L."/>
        </authorList>
    </citation>
    <scope>NUCLEOTIDE SEQUENCE [LARGE SCALE GENOMIC DNA]</scope>
    <source>
        <strain evidence="9 10">DSM 14697</strain>
    </source>
</reference>
<dbReference type="InterPro" id="IPR004410">
    <property type="entry name" value="Malonyl_CoA-ACP_transAc_FabD"/>
</dbReference>
<dbReference type="SUPFAM" id="SSF52151">
    <property type="entry name" value="FabD/lysophospholipase-like"/>
    <property type="match status" value="1"/>
</dbReference>
<dbReference type="PANTHER" id="PTHR42681">
    <property type="entry name" value="MALONYL-COA-ACYL CARRIER PROTEIN TRANSACYLASE, MITOCHONDRIAL"/>
    <property type="match status" value="1"/>
</dbReference>
<protein>
    <recommendedName>
        <fullName evidence="2 6">Malonyl CoA-acyl carrier protein transacylase</fullName>
        <ecNumber evidence="1 6">2.3.1.39</ecNumber>
    </recommendedName>
</protein>
<keyword evidence="4 6" id="KW-0012">Acyltransferase</keyword>
<dbReference type="KEGG" id="mmas:MYMAC_004669"/>
<dbReference type="InterPro" id="IPR024925">
    <property type="entry name" value="Malonyl_CoA-ACP_transAc"/>
</dbReference>